<evidence type="ECO:0000256" key="5">
    <source>
        <dbReference type="ARBA" id="ARBA00022519"/>
    </source>
</evidence>
<evidence type="ECO:0000256" key="8">
    <source>
        <dbReference type="ARBA" id="ARBA00023136"/>
    </source>
</evidence>
<evidence type="ECO:0000259" key="10">
    <source>
        <dbReference type="PROSITE" id="PS51012"/>
    </source>
</evidence>
<evidence type="ECO:0000256" key="4">
    <source>
        <dbReference type="ARBA" id="ARBA00022475"/>
    </source>
</evidence>
<dbReference type="PANTHER" id="PTHR30413">
    <property type="entry name" value="INNER MEMBRANE TRANSPORT PERMEASE"/>
    <property type="match status" value="1"/>
</dbReference>
<feature type="transmembrane region" description="Helical" evidence="9">
    <location>
        <begin position="94"/>
        <end position="113"/>
    </location>
</feature>
<dbReference type="PROSITE" id="PS51012">
    <property type="entry name" value="ABC_TM2"/>
    <property type="match status" value="1"/>
</dbReference>
<keyword evidence="12" id="KW-1185">Reference proteome</keyword>
<feature type="domain" description="ABC transmembrane type-2" evidence="10">
    <location>
        <begin position="61"/>
        <end position="281"/>
    </location>
</feature>
<evidence type="ECO:0000256" key="6">
    <source>
        <dbReference type="ARBA" id="ARBA00022692"/>
    </source>
</evidence>
<feature type="transmembrane region" description="Helical" evidence="9">
    <location>
        <begin position="203"/>
        <end position="220"/>
    </location>
</feature>
<dbReference type="GO" id="GO:0015920">
    <property type="term" value="P:lipopolysaccharide transport"/>
    <property type="evidence" value="ECO:0007669"/>
    <property type="project" value="TreeGrafter"/>
</dbReference>
<evidence type="ECO:0000313" key="11">
    <source>
        <dbReference type="EMBL" id="KXU35041.1"/>
    </source>
</evidence>
<evidence type="ECO:0000256" key="1">
    <source>
        <dbReference type="ARBA" id="ARBA00004429"/>
    </source>
</evidence>
<protein>
    <recommendedName>
        <fullName evidence="9">Transport permease protein</fullName>
    </recommendedName>
</protein>
<dbReference type="InterPro" id="IPR013525">
    <property type="entry name" value="ABC2_TM"/>
</dbReference>
<evidence type="ECO:0000256" key="9">
    <source>
        <dbReference type="RuleBase" id="RU361157"/>
    </source>
</evidence>
<feature type="transmembrane region" description="Helical" evidence="9">
    <location>
        <begin position="134"/>
        <end position="160"/>
    </location>
</feature>
<feature type="transmembrane region" description="Helical" evidence="9">
    <location>
        <begin position="166"/>
        <end position="191"/>
    </location>
</feature>
<evidence type="ECO:0000256" key="2">
    <source>
        <dbReference type="ARBA" id="ARBA00007783"/>
    </source>
</evidence>
<comment type="subcellular location">
    <subcellularLocation>
        <location evidence="1">Cell inner membrane</location>
        <topology evidence="1">Multi-pass membrane protein</topology>
    </subcellularLocation>
    <subcellularLocation>
        <location evidence="9">Cell membrane</location>
        <topology evidence="9">Multi-pass membrane protein</topology>
    </subcellularLocation>
</comment>
<comment type="similarity">
    <text evidence="2 9">Belongs to the ABC-2 integral membrane protein family.</text>
</comment>
<keyword evidence="6 9" id="KW-0812">Transmembrane</keyword>
<organism evidence="11 12">
    <name type="scientific">Cephaloticoccus capnophilus</name>
    <dbReference type="NCBI Taxonomy" id="1548208"/>
    <lineage>
        <taxon>Bacteria</taxon>
        <taxon>Pseudomonadati</taxon>
        <taxon>Verrucomicrobiota</taxon>
        <taxon>Opitutia</taxon>
        <taxon>Opitutales</taxon>
        <taxon>Opitutaceae</taxon>
        <taxon>Cephaloticoccus</taxon>
    </lineage>
</organism>
<accession>A0A139SKF8</accession>
<dbReference type="PANTHER" id="PTHR30413:SF8">
    <property type="entry name" value="TRANSPORT PERMEASE PROTEIN"/>
    <property type="match status" value="1"/>
</dbReference>
<feature type="transmembrane region" description="Helical" evidence="9">
    <location>
        <begin position="255"/>
        <end position="278"/>
    </location>
</feature>
<evidence type="ECO:0000313" key="12">
    <source>
        <dbReference type="Proteomes" id="UP000071392"/>
    </source>
</evidence>
<sequence length="289" mass="31585">MSTHSQTPTLSSNAASATSHELVIEAGRSERHYYLDLWRYRELLGFLAWRDIMVRYKQAALGVAWAIIQPVIQVTLLTFVFGKLAGMPDGGVPYPLIVICGTLAWQFFATAFSGAGQSLVSNTNLISKVYFPRLVIPMAALGVALVDFAITLALALPVILLLGPGIGWQLACLPLFILLGLLISLGAGLWIAALTVRFRDFRFITPFLMQVGVFVTPVGFRTDILPGWQSLLALNPLAGLVDGVRWCLLGGHTQLYLPGLGISLIVTAALLLSGLWYFRRVERQFADII</sequence>
<keyword evidence="8 9" id="KW-0472">Membrane</keyword>
<dbReference type="RefSeq" id="WP_068712398.1">
    <property type="nucleotide sequence ID" value="NZ_LSZP01000045.1"/>
</dbReference>
<proteinExistence type="inferred from homology"/>
<name>A0A139SKF8_9BACT</name>
<evidence type="ECO:0000256" key="7">
    <source>
        <dbReference type="ARBA" id="ARBA00022989"/>
    </source>
</evidence>
<gene>
    <name evidence="11" type="ORF">AXK12_00290</name>
</gene>
<evidence type="ECO:0000256" key="3">
    <source>
        <dbReference type="ARBA" id="ARBA00022448"/>
    </source>
</evidence>
<keyword evidence="7 9" id="KW-1133">Transmembrane helix</keyword>
<dbReference type="OrthoDB" id="9786910at2"/>
<dbReference type="Proteomes" id="UP000071392">
    <property type="component" value="Unassembled WGS sequence"/>
</dbReference>
<dbReference type="InterPro" id="IPR047817">
    <property type="entry name" value="ABC2_TM_bact-type"/>
</dbReference>
<keyword evidence="5" id="KW-0997">Cell inner membrane</keyword>
<feature type="transmembrane region" description="Helical" evidence="9">
    <location>
        <begin position="59"/>
        <end position="82"/>
    </location>
</feature>
<dbReference type="GO" id="GO:0140359">
    <property type="term" value="F:ABC-type transporter activity"/>
    <property type="evidence" value="ECO:0007669"/>
    <property type="project" value="InterPro"/>
</dbReference>
<reference evidence="11 12" key="1">
    <citation type="submission" date="2016-02" db="EMBL/GenBank/DDBJ databases">
        <authorList>
            <person name="Wen L."/>
            <person name="He K."/>
            <person name="Yang H."/>
        </authorList>
    </citation>
    <scope>NUCLEOTIDE SEQUENCE [LARGE SCALE GENOMIC DNA]</scope>
    <source>
        <strain evidence="11 12">CV41</strain>
    </source>
</reference>
<dbReference type="EMBL" id="LSZP01000045">
    <property type="protein sequence ID" value="KXU35041.1"/>
    <property type="molecule type" value="Genomic_DNA"/>
</dbReference>
<keyword evidence="3 9" id="KW-0813">Transport</keyword>
<comment type="caution">
    <text evidence="11">The sequence shown here is derived from an EMBL/GenBank/DDBJ whole genome shotgun (WGS) entry which is preliminary data.</text>
</comment>
<dbReference type="AlphaFoldDB" id="A0A139SKF8"/>
<dbReference type="Pfam" id="PF01061">
    <property type="entry name" value="ABC2_membrane"/>
    <property type="match status" value="1"/>
</dbReference>
<dbReference type="GO" id="GO:0005886">
    <property type="term" value="C:plasma membrane"/>
    <property type="evidence" value="ECO:0007669"/>
    <property type="project" value="UniProtKB-SubCell"/>
</dbReference>
<keyword evidence="4 9" id="KW-1003">Cell membrane</keyword>
<dbReference type="STRING" id="1548208.AXK12_00290"/>